<keyword evidence="2" id="KW-1185">Reference proteome</keyword>
<dbReference type="AlphaFoldDB" id="A0A9P0KMN2"/>
<protein>
    <submittedName>
        <fullName evidence="1">Uncharacterized protein</fullName>
    </submittedName>
</protein>
<evidence type="ECO:0000313" key="1">
    <source>
        <dbReference type="EMBL" id="CAH1977713.1"/>
    </source>
</evidence>
<comment type="caution">
    <text evidence="1">The sequence shown here is derived from an EMBL/GenBank/DDBJ whole genome shotgun (WGS) entry which is preliminary data.</text>
</comment>
<proteinExistence type="predicted"/>
<dbReference type="EMBL" id="CAKOFQ010006863">
    <property type="protein sequence ID" value="CAH1977713.1"/>
    <property type="molecule type" value="Genomic_DNA"/>
</dbReference>
<reference evidence="1" key="1">
    <citation type="submission" date="2022-03" db="EMBL/GenBank/DDBJ databases">
        <authorList>
            <person name="Sayadi A."/>
        </authorList>
    </citation>
    <scope>NUCLEOTIDE SEQUENCE</scope>
</reference>
<dbReference type="OrthoDB" id="6367565at2759"/>
<sequence length="85" mass="9583">MGDWSRAGVCIKPVAPGSNVSCRQLFARVTLFSFVSTANATVSPGVYCRFRFPIVFICQRKLENMATYAAYRHIELDKVGYSKKR</sequence>
<evidence type="ECO:0000313" key="2">
    <source>
        <dbReference type="Proteomes" id="UP001152888"/>
    </source>
</evidence>
<gene>
    <name evidence="1" type="ORF">ACAOBT_LOCUS12842</name>
</gene>
<accession>A0A9P0KMN2</accession>
<dbReference type="Proteomes" id="UP001152888">
    <property type="component" value="Unassembled WGS sequence"/>
</dbReference>
<organism evidence="1 2">
    <name type="scientific">Acanthoscelides obtectus</name>
    <name type="common">Bean weevil</name>
    <name type="synonym">Bruchus obtectus</name>
    <dbReference type="NCBI Taxonomy" id="200917"/>
    <lineage>
        <taxon>Eukaryota</taxon>
        <taxon>Metazoa</taxon>
        <taxon>Ecdysozoa</taxon>
        <taxon>Arthropoda</taxon>
        <taxon>Hexapoda</taxon>
        <taxon>Insecta</taxon>
        <taxon>Pterygota</taxon>
        <taxon>Neoptera</taxon>
        <taxon>Endopterygota</taxon>
        <taxon>Coleoptera</taxon>
        <taxon>Polyphaga</taxon>
        <taxon>Cucujiformia</taxon>
        <taxon>Chrysomeloidea</taxon>
        <taxon>Chrysomelidae</taxon>
        <taxon>Bruchinae</taxon>
        <taxon>Bruchini</taxon>
        <taxon>Acanthoscelides</taxon>
    </lineage>
</organism>
<name>A0A9P0KMN2_ACAOB</name>